<protein>
    <submittedName>
        <fullName evidence="1">Uncharacterized protein</fullName>
    </submittedName>
</protein>
<proteinExistence type="predicted"/>
<comment type="caution">
    <text evidence="1">The sequence shown here is derived from an EMBL/GenBank/DDBJ whole genome shotgun (WGS) entry which is preliminary data.</text>
</comment>
<accession>A0A3M7Q8A9</accession>
<keyword evidence="2" id="KW-1185">Reference proteome</keyword>
<feature type="non-terminal residue" evidence="1">
    <location>
        <position position="1"/>
    </location>
</feature>
<dbReference type="AlphaFoldDB" id="A0A3M7Q8A9"/>
<dbReference type="EMBL" id="REGN01007049">
    <property type="protein sequence ID" value="RNA07432.1"/>
    <property type="molecule type" value="Genomic_DNA"/>
</dbReference>
<gene>
    <name evidence="1" type="ORF">BpHYR1_048153</name>
</gene>
<organism evidence="1 2">
    <name type="scientific">Brachionus plicatilis</name>
    <name type="common">Marine rotifer</name>
    <name type="synonym">Brachionus muelleri</name>
    <dbReference type="NCBI Taxonomy" id="10195"/>
    <lineage>
        <taxon>Eukaryota</taxon>
        <taxon>Metazoa</taxon>
        <taxon>Spiralia</taxon>
        <taxon>Gnathifera</taxon>
        <taxon>Rotifera</taxon>
        <taxon>Eurotatoria</taxon>
        <taxon>Monogononta</taxon>
        <taxon>Pseudotrocha</taxon>
        <taxon>Ploima</taxon>
        <taxon>Brachionidae</taxon>
        <taxon>Brachionus</taxon>
    </lineage>
</organism>
<dbReference type="Proteomes" id="UP000276133">
    <property type="component" value="Unassembled WGS sequence"/>
</dbReference>
<sequence length="76" mass="8809">NQYIGGTKEASVASIYRACFGPSELKLWHLKYFVYFKSHGQIKLKLVDIWISLYPDIDTLGLWFQASLNSCRVRSH</sequence>
<reference evidence="1 2" key="1">
    <citation type="journal article" date="2018" name="Sci. Rep.">
        <title>Genomic signatures of local adaptation to the degree of environmental predictability in rotifers.</title>
        <authorList>
            <person name="Franch-Gras L."/>
            <person name="Hahn C."/>
            <person name="Garcia-Roger E.M."/>
            <person name="Carmona M.J."/>
            <person name="Serra M."/>
            <person name="Gomez A."/>
        </authorList>
    </citation>
    <scope>NUCLEOTIDE SEQUENCE [LARGE SCALE GENOMIC DNA]</scope>
    <source>
        <strain evidence="1">HYR1</strain>
    </source>
</reference>
<name>A0A3M7Q8A9_BRAPC</name>
<evidence type="ECO:0000313" key="1">
    <source>
        <dbReference type="EMBL" id="RNA07432.1"/>
    </source>
</evidence>
<evidence type="ECO:0000313" key="2">
    <source>
        <dbReference type="Proteomes" id="UP000276133"/>
    </source>
</evidence>